<keyword evidence="2" id="KW-1133">Transmembrane helix</keyword>
<feature type="compositionally biased region" description="Polar residues" evidence="1">
    <location>
        <begin position="304"/>
        <end position="320"/>
    </location>
</feature>
<dbReference type="Gene3D" id="1.20.1440.130">
    <property type="entry name" value="VKOR domain"/>
    <property type="match status" value="1"/>
</dbReference>
<accession>A0A7U3YP72</accession>
<feature type="transmembrane region" description="Helical" evidence="2">
    <location>
        <begin position="134"/>
        <end position="151"/>
    </location>
</feature>
<dbReference type="EMBL" id="CP002364">
    <property type="protein sequence ID" value="ADW18863.1"/>
    <property type="molecule type" value="Genomic_DNA"/>
</dbReference>
<sequence>MLKRKNAALQLGQFLALVASLLIVGQIGYTLYQGSPLCLNGGCKVVEKLTRVSPLVFNGVGLFFFQLVYWGLRSARGEMRRLPQFIRTVLLAGLGVEAVLVSFQYLVAQAFCAYCVGILAFVVLLNLLLGWKQIVPGFLVFATAALAFASLDLARNPVNGEQAFTAGVFASRPGLLKYPQHYLFYASTCDHCERVIASLKTNGRATVAFNPIDQVTSIDLPQVIVNAGYSPSLNKNLLTALGIEEIPVLMTRTPEGWTIRRGEAAILAYLGTPESTPASGQSSVLPGTAPPSGIPGLDGGDGCQVSTDCTSGASGQSTVP</sequence>
<dbReference type="KEGG" id="dpr:Despr_2728"/>
<dbReference type="InterPro" id="IPR038354">
    <property type="entry name" value="VKOR_sf"/>
</dbReference>
<organism evidence="3 4">
    <name type="scientific">Desulfobulbus propionicus (strain ATCC 33891 / DSM 2032 / VKM B-1956 / 1pr3)</name>
    <dbReference type="NCBI Taxonomy" id="577650"/>
    <lineage>
        <taxon>Bacteria</taxon>
        <taxon>Pseudomonadati</taxon>
        <taxon>Thermodesulfobacteriota</taxon>
        <taxon>Desulfobulbia</taxon>
        <taxon>Desulfobulbales</taxon>
        <taxon>Desulfobulbaceae</taxon>
        <taxon>Desulfobulbus</taxon>
    </lineage>
</organism>
<dbReference type="Proteomes" id="UP000006365">
    <property type="component" value="Chromosome"/>
</dbReference>
<keyword evidence="4" id="KW-1185">Reference proteome</keyword>
<feature type="transmembrane region" description="Helical" evidence="2">
    <location>
        <begin position="52"/>
        <end position="72"/>
    </location>
</feature>
<name>A0A7U3YP72_DESPD</name>
<reference evidence="3 4" key="1">
    <citation type="journal article" date="2011" name="Stand. Genomic Sci.">
        <title>Complete genome sequence of Desulfobulbus propionicus type strain (1pr3).</title>
        <authorList>
            <person name="Pagani I."/>
            <person name="Lapidus A."/>
            <person name="Nolan M."/>
            <person name="Lucas S."/>
            <person name="Hammon N."/>
            <person name="Deshpande S."/>
            <person name="Cheng J.F."/>
            <person name="Chertkov O."/>
            <person name="Davenport K."/>
            <person name="Tapia R."/>
            <person name="Han C."/>
            <person name="Goodwin L."/>
            <person name="Pitluck S."/>
            <person name="Liolios K."/>
            <person name="Mavromatis K."/>
            <person name="Ivanova N."/>
            <person name="Mikhailova N."/>
            <person name="Pati A."/>
            <person name="Chen A."/>
            <person name="Palaniappan K."/>
            <person name="Land M."/>
            <person name="Hauser L."/>
            <person name="Chang Y.J."/>
            <person name="Jeffries C.D."/>
            <person name="Detter J.C."/>
            <person name="Brambilla E."/>
            <person name="Kannan K.P."/>
            <person name="Djao O.D."/>
            <person name="Rohde M."/>
            <person name="Pukall R."/>
            <person name="Spring S."/>
            <person name="Goker M."/>
            <person name="Sikorski J."/>
            <person name="Woyke T."/>
            <person name="Bristow J."/>
            <person name="Eisen J.A."/>
            <person name="Markowitz V."/>
            <person name="Hugenholtz P."/>
            <person name="Kyrpides N.C."/>
            <person name="Klenk H.P."/>
        </authorList>
    </citation>
    <scope>NUCLEOTIDE SEQUENCE [LARGE SCALE GENOMIC DNA]</scope>
    <source>
        <strain evidence="4">ATCC 33891 / DSM 2032 / 1pr3</strain>
    </source>
</reference>
<protein>
    <recommendedName>
        <fullName evidence="5">Vitamin K epoxide reductase domain-containing protein</fullName>
    </recommendedName>
</protein>
<dbReference type="RefSeq" id="WP_015725389.1">
    <property type="nucleotide sequence ID" value="NC_014972.1"/>
</dbReference>
<feature type="transmembrane region" description="Helical" evidence="2">
    <location>
        <begin position="12"/>
        <end position="32"/>
    </location>
</feature>
<evidence type="ECO:0008006" key="5">
    <source>
        <dbReference type="Google" id="ProtNLM"/>
    </source>
</evidence>
<evidence type="ECO:0000256" key="2">
    <source>
        <dbReference type="SAM" id="Phobius"/>
    </source>
</evidence>
<proteinExistence type="predicted"/>
<feature type="region of interest" description="Disordered" evidence="1">
    <location>
        <begin position="277"/>
        <end position="320"/>
    </location>
</feature>
<evidence type="ECO:0000256" key="1">
    <source>
        <dbReference type="SAM" id="MobiDB-lite"/>
    </source>
</evidence>
<feature type="transmembrane region" description="Helical" evidence="2">
    <location>
        <begin position="107"/>
        <end position="127"/>
    </location>
</feature>
<evidence type="ECO:0000313" key="4">
    <source>
        <dbReference type="Proteomes" id="UP000006365"/>
    </source>
</evidence>
<evidence type="ECO:0000313" key="3">
    <source>
        <dbReference type="EMBL" id="ADW18863.1"/>
    </source>
</evidence>
<keyword evidence="2" id="KW-0472">Membrane</keyword>
<gene>
    <name evidence="3" type="ordered locus">Despr_2728</name>
</gene>
<keyword evidence="2" id="KW-0812">Transmembrane</keyword>
<feature type="transmembrane region" description="Helical" evidence="2">
    <location>
        <begin position="84"/>
        <end position="101"/>
    </location>
</feature>
<dbReference type="CDD" id="cd12921">
    <property type="entry name" value="VKOR_4"/>
    <property type="match status" value="1"/>
</dbReference>
<dbReference type="AlphaFoldDB" id="A0A7U3YP72"/>